<feature type="region of interest" description="Disordered" evidence="1">
    <location>
        <begin position="362"/>
        <end position="382"/>
    </location>
</feature>
<name>A0A3A3YTP9_9ACTN</name>
<evidence type="ECO:0000313" key="4">
    <source>
        <dbReference type="EMBL" id="RJK94825.1"/>
    </source>
</evidence>
<dbReference type="EMBL" id="QZEZ01000006">
    <property type="protein sequence ID" value="RJK94825.1"/>
    <property type="molecule type" value="Genomic_DNA"/>
</dbReference>
<evidence type="ECO:0000259" key="3">
    <source>
        <dbReference type="PROSITE" id="PS51704"/>
    </source>
</evidence>
<dbReference type="Proteomes" id="UP000265614">
    <property type="component" value="Unassembled WGS sequence"/>
</dbReference>
<dbReference type="PANTHER" id="PTHR46211">
    <property type="entry name" value="GLYCEROPHOSPHORYL DIESTER PHOSPHODIESTERASE"/>
    <property type="match status" value="1"/>
</dbReference>
<feature type="compositionally biased region" description="Low complexity" evidence="1">
    <location>
        <begin position="362"/>
        <end position="374"/>
    </location>
</feature>
<proteinExistence type="predicted"/>
<dbReference type="PANTHER" id="PTHR46211:SF14">
    <property type="entry name" value="GLYCEROPHOSPHODIESTER PHOSPHODIESTERASE"/>
    <property type="match status" value="1"/>
</dbReference>
<dbReference type="OrthoDB" id="384721at2"/>
<dbReference type="PROSITE" id="PS51704">
    <property type="entry name" value="GP_PDE"/>
    <property type="match status" value="1"/>
</dbReference>
<dbReference type="InterPro" id="IPR017946">
    <property type="entry name" value="PLC-like_Pdiesterase_TIM-brl"/>
</dbReference>
<dbReference type="GO" id="GO:0006629">
    <property type="term" value="P:lipid metabolic process"/>
    <property type="evidence" value="ECO:0007669"/>
    <property type="project" value="InterPro"/>
</dbReference>
<comment type="caution">
    <text evidence="4">The sequence shown here is derived from an EMBL/GenBank/DDBJ whole genome shotgun (WGS) entry which is preliminary data.</text>
</comment>
<dbReference type="GO" id="GO:0008081">
    <property type="term" value="F:phosphoric diester hydrolase activity"/>
    <property type="evidence" value="ECO:0007669"/>
    <property type="project" value="InterPro"/>
</dbReference>
<organism evidence="4 5">
    <name type="scientific">Vallicoccus soli</name>
    <dbReference type="NCBI Taxonomy" id="2339232"/>
    <lineage>
        <taxon>Bacteria</taxon>
        <taxon>Bacillati</taxon>
        <taxon>Actinomycetota</taxon>
        <taxon>Actinomycetes</taxon>
        <taxon>Motilibacterales</taxon>
        <taxon>Vallicoccaceae</taxon>
        <taxon>Vallicoccus</taxon>
    </lineage>
</organism>
<accession>A0A3A3YTP9</accession>
<dbReference type="AlphaFoldDB" id="A0A3A3YTP9"/>
<evidence type="ECO:0000313" key="5">
    <source>
        <dbReference type="Proteomes" id="UP000265614"/>
    </source>
</evidence>
<sequence>MPRVRTPLTPRPARRLRAVAVATALAAAAPLAAATPAAARPDHPSRSFDLQAHRGGLGLVVESTLPAFANALELGVSTLELDVQITEDGQAVVTHDRQVSAAKCRDTAPAVPGDPEFPYVGKYVTTLTLAQVRTLDCGSLRLAAFPGQRLAPGARMPLLREVFDLVDRYRARGVTLNVETKVEAGAPEETAPRERFVQVVAAEVRRARIADQVTVQSFDWGALRRMRQVAPRLPLVALTNGQQFLQAGVEGASPWLGGLDIDDFTLSGRRSLQQAYVAAAAHLGADAVSPVHGDPQGGGVRTPGYVPFTTRELVDAAHREGMRVVPWTIDDAPTMRRLLRLGVDGIITDRPDVLRECSSTRGCACRGRTTPRGGRAPDPRGR</sequence>
<keyword evidence="5" id="KW-1185">Reference proteome</keyword>
<dbReference type="Pfam" id="PF03009">
    <property type="entry name" value="GDPD"/>
    <property type="match status" value="1"/>
</dbReference>
<dbReference type="PROSITE" id="PS50007">
    <property type="entry name" value="PIPLC_X_DOMAIN"/>
    <property type="match status" value="1"/>
</dbReference>
<feature type="signal peptide" evidence="2">
    <location>
        <begin position="1"/>
        <end position="33"/>
    </location>
</feature>
<reference evidence="4 5" key="1">
    <citation type="submission" date="2018-09" db="EMBL/GenBank/DDBJ databases">
        <title>YIM 75000 draft genome.</title>
        <authorList>
            <person name="Tang S."/>
            <person name="Feng Y."/>
        </authorList>
    </citation>
    <scope>NUCLEOTIDE SEQUENCE [LARGE SCALE GENOMIC DNA]</scope>
    <source>
        <strain evidence="4 5">YIM 75000</strain>
    </source>
</reference>
<feature type="domain" description="GP-PDE" evidence="3">
    <location>
        <begin position="48"/>
        <end position="358"/>
    </location>
</feature>
<keyword evidence="2" id="KW-0732">Signal</keyword>
<dbReference type="SUPFAM" id="SSF51695">
    <property type="entry name" value="PLC-like phosphodiesterases"/>
    <property type="match status" value="1"/>
</dbReference>
<feature type="chain" id="PRO_5038390567" evidence="2">
    <location>
        <begin position="34"/>
        <end position="382"/>
    </location>
</feature>
<dbReference type="RefSeq" id="WP_119951007.1">
    <property type="nucleotide sequence ID" value="NZ_QZEZ01000006.1"/>
</dbReference>
<gene>
    <name evidence="4" type="ORF">D5H78_13510</name>
</gene>
<protein>
    <submittedName>
        <fullName evidence="4">Glycerophosphodiester phosphodiesterase</fullName>
    </submittedName>
</protein>
<evidence type="ECO:0000256" key="1">
    <source>
        <dbReference type="SAM" id="MobiDB-lite"/>
    </source>
</evidence>
<evidence type="ECO:0000256" key="2">
    <source>
        <dbReference type="SAM" id="SignalP"/>
    </source>
</evidence>
<dbReference type="InterPro" id="IPR030395">
    <property type="entry name" value="GP_PDE_dom"/>
</dbReference>
<dbReference type="Gene3D" id="3.20.20.190">
    <property type="entry name" value="Phosphatidylinositol (PI) phosphodiesterase"/>
    <property type="match status" value="1"/>
</dbReference>